<protein>
    <recommendedName>
        <fullName evidence="1">HTH luxR-type domain-containing protein</fullName>
    </recommendedName>
</protein>
<gene>
    <name evidence="2" type="ORF">E1263_02895</name>
</gene>
<dbReference type="Proteomes" id="UP000295124">
    <property type="component" value="Unassembled WGS sequence"/>
</dbReference>
<comment type="caution">
    <text evidence="2">The sequence shown here is derived from an EMBL/GenBank/DDBJ whole genome shotgun (WGS) entry which is preliminary data.</text>
</comment>
<dbReference type="GO" id="GO:0006355">
    <property type="term" value="P:regulation of DNA-templated transcription"/>
    <property type="evidence" value="ECO:0007669"/>
    <property type="project" value="InterPro"/>
</dbReference>
<dbReference type="EMBL" id="SMKX01000005">
    <property type="protein sequence ID" value="TDD62743.1"/>
    <property type="molecule type" value="Genomic_DNA"/>
</dbReference>
<proteinExistence type="predicted"/>
<accession>A0A4R4ZUD9</accession>
<keyword evidence="3" id="KW-1185">Reference proteome</keyword>
<reference evidence="2 3" key="1">
    <citation type="submission" date="2019-03" db="EMBL/GenBank/DDBJ databases">
        <title>Draft genome sequences of novel Actinobacteria.</title>
        <authorList>
            <person name="Sahin N."/>
            <person name="Ay H."/>
            <person name="Saygin H."/>
        </authorList>
    </citation>
    <scope>NUCLEOTIDE SEQUENCE [LARGE SCALE GENOMIC DNA]</scope>
    <source>
        <strain evidence="2 3">JCM 13523</strain>
    </source>
</reference>
<evidence type="ECO:0000313" key="2">
    <source>
        <dbReference type="EMBL" id="TDD62743.1"/>
    </source>
</evidence>
<evidence type="ECO:0000259" key="1">
    <source>
        <dbReference type="Pfam" id="PF00196"/>
    </source>
</evidence>
<dbReference type="Gene3D" id="1.10.10.10">
    <property type="entry name" value="Winged helix-like DNA-binding domain superfamily/Winged helix DNA-binding domain"/>
    <property type="match status" value="1"/>
</dbReference>
<dbReference type="InterPro" id="IPR036388">
    <property type="entry name" value="WH-like_DNA-bd_sf"/>
</dbReference>
<dbReference type="Pfam" id="PF00196">
    <property type="entry name" value="GerE"/>
    <property type="match status" value="1"/>
</dbReference>
<sequence>MFLVRRTVEFHLSGVYRKLQIAGRRQLTELLGVGARPHVWDEI</sequence>
<name>A0A4R4ZUD9_9ACTN</name>
<evidence type="ECO:0000313" key="3">
    <source>
        <dbReference type="Proteomes" id="UP000295124"/>
    </source>
</evidence>
<feature type="domain" description="HTH luxR-type" evidence="1">
    <location>
        <begin position="1"/>
        <end position="29"/>
    </location>
</feature>
<dbReference type="OrthoDB" id="8968203at2"/>
<dbReference type="AlphaFoldDB" id="A0A4R4ZUD9"/>
<dbReference type="InterPro" id="IPR000792">
    <property type="entry name" value="Tscrpt_reg_LuxR_C"/>
</dbReference>
<organism evidence="2 3">
    <name type="scientific">Kribbella antibiotica</name>
    <dbReference type="NCBI Taxonomy" id="190195"/>
    <lineage>
        <taxon>Bacteria</taxon>
        <taxon>Bacillati</taxon>
        <taxon>Actinomycetota</taxon>
        <taxon>Actinomycetes</taxon>
        <taxon>Propionibacteriales</taxon>
        <taxon>Kribbellaceae</taxon>
        <taxon>Kribbella</taxon>
    </lineage>
</organism>